<feature type="chain" id="PRO_5012962292" description="Lipoprotein" evidence="1">
    <location>
        <begin position="30"/>
        <end position="199"/>
    </location>
</feature>
<accession>A0A212JR97</accession>
<proteinExistence type="predicted"/>
<evidence type="ECO:0000313" key="2">
    <source>
        <dbReference type="EMBL" id="SBW01952.1"/>
    </source>
</evidence>
<dbReference type="AlphaFoldDB" id="A0A212JR97"/>
<gene>
    <name evidence="2" type="ORF">KL86CLO1_11570</name>
</gene>
<organism evidence="2">
    <name type="scientific">uncultured Eubacteriales bacterium</name>
    <dbReference type="NCBI Taxonomy" id="172733"/>
    <lineage>
        <taxon>Bacteria</taxon>
        <taxon>Bacillati</taxon>
        <taxon>Bacillota</taxon>
        <taxon>Clostridia</taxon>
        <taxon>Eubacteriales</taxon>
        <taxon>environmental samples</taxon>
    </lineage>
</organism>
<name>A0A212JR97_9FIRM</name>
<evidence type="ECO:0008006" key="3">
    <source>
        <dbReference type="Google" id="ProtNLM"/>
    </source>
</evidence>
<dbReference type="EMBL" id="FLUN01000001">
    <property type="protein sequence ID" value="SBW01952.1"/>
    <property type="molecule type" value="Genomic_DNA"/>
</dbReference>
<keyword evidence="1" id="KW-0732">Signal</keyword>
<dbReference type="PROSITE" id="PS51257">
    <property type="entry name" value="PROKAR_LIPOPROTEIN"/>
    <property type="match status" value="1"/>
</dbReference>
<protein>
    <recommendedName>
        <fullName evidence="3">Lipoprotein</fullName>
    </recommendedName>
</protein>
<reference evidence="2" key="1">
    <citation type="submission" date="2016-04" db="EMBL/GenBank/DDBJ databases">
        <authorList>
            <person name="Evans L.H."/>
            <person name="Alamgir A."/>
            <person name="Owens N."/>
            <person name="Weber N.D."/>
            <person name="Virtaneva K."/>
            <person name="Barbian K."/>
            <person name="Babar A."/>
            <person name="Rosenke K."/>
        </authorList>
    </citation>
    <scope>NUCLEOTIDE SEQUENCE</scope>
    <source>
        <strain evidence="2">86</strain>
    </source>
</reference>
<sequence>MRKRSLCAQMMIACFLLTACGGGMGVSKAEELALTIRTEYLAMTSCVAALAVTADYGERIYDYGLDMNWSKETGFTLAVTAPEDIAGVTIRIETGQTALEYDGARIETGAITPGGLSPIDALPTFLDYARAGFIAECAEESLGETQTLRVRYREPDSSPGTGLEADLWFDPVSHILLRGELSSEGLTVIQCVFSDFRMA</sequence>
<evidence type="ECO:0000256" key="1">
    <source>
        <dbReference type="SAM" id="SignalP"/>
    </source>
</evidence>
<feature type="signal peptide" evidence="1">
    <location>
        <begin position="1"/>
        <end position="29"/>
    </location>
</feature>